<dbReference type="KEGG" id="mpec:B9O19_01521"/>
<proteinExistence type="predicted"/>
<dbReference type="PROSITE" id="PS51257">
    <property type="entry name" value="PROKAR_LIPOPROTEIN"/>
    <property type="match status" value="1"/>
</dbReference>
<gene>
    <name evidence="1" type="ORF">B9O19_01521</name>
</gene>
<dbReference type="AlphaFoldDB" id="A0A2K9P376"/>
<accession>A0A2K9P376</accession>
<keyword evidence="2" id="KW-1185">Reference proteome</keyword>
<evidence type="ECO:0000313" key="2">
    <source>
        <dbReference type="Proteomes" id="UP000235589"/>
    </source>
</evidence>
<reference evidence="1 2" key="1">
    <citation type="submission" date="2017-04" db="EMBL/GenBank/DDBJ databases">
        <title>Monoglobus pectinilyticus 14 draft genome.</title>
        <authorList>
            <person name="Kim C."/>
            <person name="Rosendale D.I."/>
            <person name="Kelly W.J."/>
            <person name="Tannock G.W."/>
            <person name="Patchett M.L."/>
            <person name="Jordens J.Z."/>
        </authorList>
    </citation>
    <scope>NUCLEOTIDE SEQUENCE [LARGE SCALE GENOMIC DNA]</scope>
    <source>
        <strain evidence="1 2">14</strain>
    </source>
</reference>
<sequence length="247" mass="28010">MNKISTTKIIIIISLIIIIFSGCTSANQKNDITTSDNLTAEDILNVNTIQNLTPPGEITQISTAQYYIENGETKSAQSIICAENKDGDIWIYGADPNSGTWFILSPEYYYTVLDPADESGIHLGIQENQTDITYDEYQNYLSDYNDILELNGIKDLEISSVSQDDSEYTVIFTERLNKSDQYASYYKRTFNINEDEITINRTLTLDKDNLKIKNINVSFKTQNCPEKIESRTTVSYPDTIPDINLIN</sequence>
<dbReference type="EMBL" id="CP020991">
    <property type="protein sequence ID" value="AUO19681.1"/>
    <property type="molecule type" value="Genomic_DNA"/>
</dbReference>
<evidence type="ECO:0000313" key="1">
    <source>
        <dbReference type="EMBL" id="AUO19681.1"/>
    </source>
</evidence>
<dbReference type="RefSeq" id="WP_102365864.1">
    <property type="nucleotide sequence ID" value="NZ_CP020991.1"/>
</dbReference>
<name>A0A2K9P376_9FIRM</name>
<protein>
    <recommendedName>
        <fullName evidence="3">Lipoprotein</fullName>
    </recommendedName>
</protein>
<organism evidence="1 2">
    <name type="scientific">Monoglobus pectinilyticus</name>
    <dbReference type="NCBI Taxonomy" id="1981510"/>
    <lineage>
        <taxon>Bacteria</taxon>
        <taxon>Bacillati</taxon>
        <taxon>Bacillota</taxon>
        <taxon>Clostridia</taxon>
        <taxon>Monoglobales</taxon>
        <taxon>Monoglobaceae</taxon>
        <taxon>Monoglobus</taxon>
    </lineage>
</organism>
<dbReference type="GeneID" id="98062912"/>
<evidence type="ECO:0008006" key="3">
    <source>
        <dbReference type="Google" id="ProtNLM"/>
    </source>
</evidence>
<dbReference type="Proteomes" id="UP000235589">
    <property type="component" value="Chromosome"/>
</dbReference>